<dbReference type="PRINTS" id="PR00080">
    <property type="entry name" value="SDRFAMILY"/>
</dbReference>
<dbReference type="PANTHER" id="PTHR42760">
    <property type="entry name" value="SHORT-CHAIN DEHYDROGENASES/REDUCTASES FAMILY MEMBER"/>
    <property type="match status" value="1"/>
</dbReference>
<dbReference type="GO" id="GO:0016616">
    <property type="term" value="F:oxidoreductase activity, acting on the CH-OH group of donors, NAD or NADP as acceptor"/>
    <property type="evidence" value="ECO:0007669"/>
    <property type="project" value="TreeGrafter"/>
</dbReference>
<dbReference type="OrthoDB" id="24596at2157"/>
<keyword evidence="4" id="KW-1185">Reference proteome</keyword>
<dbReference type="Pfam" id="PF13561">
    <property type="entry name" value="adh_short_C2"/>
    <property type="match status" value="1"/>
</dbReference>
<organism evidence="3 4">
    <name type="scientific">Halosimplex carlsbadense 2-9-1</name>
    <dbReference type="NCBI Taxonomy" id="797114"/>
    <lineage>
        <taxon>Archaea</taxon>
        <taxon>Methanobacteriati</taxon>
        <taxon>Methanobacteriota</taxon>
        <taxon>Stenosarchaea group</taxon>
        <taxon>Halobacteria</taxon>
        <taxon>Halobacteriales</taxon>
        <taxon>Haloarculaceae</taxon>
        <taxon>Halosimplex</taxon>
    </lineage>
</organism>
<evidence type="ECO:0000313" key="3">
    <source>
        <dbReference type="EMBL" id="ELZ27534.1"/>
    </source>
</evidence>
<dbReference type="FunFam" id="3.40.50.720:FF:000084">
    <property type="entry name" value="Short-chain dehydrogenase reductase"/>
    <property type="match status" value="1"/>
</dbReference>
<dbReference type="RefSeq" id="WP_006882958.1">
    <property type="nucleotide sequence ID" value="NZ_AOIU01000013.1"/>
</dbReference>
<name>M0D088_9EURY</name>
<dbReference type="eggNOG" id="arCOG01259">
    <property type="taxonomic scope" value="Archaea"/>
</dbReference>
<sequence length="253" mass="26706">MDLDNRTAVVTGAATGIGRAIALELAEKGANVVVGDVTEEPTLEWEGDQTTVERVRAVGPEARFVETDVSDSDDATVLVDSAASEFGGVDILVNNAGVTTDGAVDETSLEEWRRVQSVNVDGIYHCSRAAAPHLRENDSGRIINIASQRGLLGGATDRKAAYCASKGAAVQLSRQMAVDYGPDSITVNAICPGPVESNMTDLAEEETFIRDNIVTPYIGRPEDIGHVAAFLASDEARYITGHALVVDGGYLVT</sequence>
<evidence type="ECO:0000313" key="4">
    <source>
        <dbReference type="Proteomes" id="UP000011626"/>
    </source>
</evidence>
<dbReference type="InterPro" id="IPR057326">
    <property type="entry name" value="KR_dom"/>
</dbReference>
<gene>
    <name evidence="3" type="ORF">C475_06430</name>
</gene>
<dbReference type="InterPro" id="IPR036291">
    <property type="entry name" value="NAD(P)-bd_dom_sf"/>
</dbReference>
<dbReference type="SMART" id="SM00822">
    <property type="entry name" value="PKS_KR"/>
    <property type="match status" value="1"/>
</dbReference>
<protein>
    <submittedName>
        <fullName evidence="3">Short-chain dehydrogenase/reductase SDR</fullName>
    </submittedName>
</protein>
<dbReference type="Proteomes" id="UP000011626">
    <property type="component" value="Unassembled WGS sequence"/>
</dbReference>
<feature type="domain" description="Ketoreductase" evidence="2">
    <location>
        <begin position="6"/>
        <end position="193"/>
    </location>
</feature>
<evidence type="ECO:0000256" key="1">
    <source>
        <dbReference type="ARBA" id="ARBA00006484"/>
    </source>
</evidence>
<dbReference type="NCBIfam" id="NF005559">
    <property type="entry name" value="PRK07231.1"/>
    <property type="match status" value="1"/>
</dbReference>
<dbReference type="PRINTS" id="PR00081">
    <property type="entry name" value="GDHRDH"/>
</dbReference>
<evidence type="ECO:0000259" key="2">
    <source>
        <dbReference type="SMART" id="SM00822"/>
    </source>
</evidence>
<accession>M0D088</accession>
<dbReference type="InterPro" id="IPR002347">
    <property type="entry name" value="SDR_fam"/>
</dbReference>
<dbReference type="CDD" id="cd05233">
    <property type="entry name" value="SDR_c"/>
    <property type="match status" value="1"/>
</dbReference>
<proteinExistence type="inferred from homology"/>
<dbReference type="AlphaFoldDB" id="M0D088"/>
<comment type="caution">
    <text evidence="3">The sequence shown here is derived from an EMBL/GenBank/DDBJ whole genome shotgun (WGS) entry which is preliminary data.</text>
</comment>
<dbReference type="Gene3D" id="3.40.50.720">
    <property type="entry name" value="NAD(P)-binding Rossmann-like Domain"/>
    <property type="match status" value="1"/>
</dbReference>
<dbReference type="EMBL" id="AOIU01000013">
    <property type="protein sequence ID" value="ELZ27534.1"/>
    <property type="molecule type" value="Genomic_DNA"/>
</dbReference>
<comment type="similarity">
    <text evidence="1">Belongs to the short-chain dehydrogenases/reductases (SDR) family.</text>
</comment>
<reference evidence="3 4" key="1">
    <citation type="journal article" date="2014" name="PLoS Genet.">
        <title>Phylogenetically driven sequencing of extremely halophilic archaea reveals strategies for static and dynamic osmo-response.</title>
        <authorList>
            <person name="Becker E.A."/>
            <person name="Seitzer P.M."/>
            <person name="Tritt A."/>
            <person name="Larsen D."/>
            <person name="Krusor M."/>
            <person name="Yao A.I."/>
            <person name="Wu D."/>
            <person name="Madern D."/>
            <person name="Eisen J.A."/>
            <person name="Darling A.E."/>
            <person name="Facciotti M.T."/>
        </authorList>
    </citation>
    <scope>NUCLEOTIDE SEQUENCE [LARGE SCALE GENOMIC DNA]</scope>
    <source>
        <strain evidence="3 4">2-9-1</strain>
    </source>
</reference>
<dbReference type="STRING" id="797114.C475_06430"/>
<dbReference type="SUPFAM" id="SSF51735">
    <property type="entry name" value="NAD(P)-binding Rossmann-fold domains"/>
    <property type="match status" value="1"/>
</dbReference>